<evidence type="ECO:0000256" key="12">
    <source>
        <dbReference type="ARBA" id="ARBA00023163"/>
    </source>
</evidence>
<gene>
    <name evidence="22" type="primary">LOAG_03647</name>
</gene>
<evidence type="ECO:0000256" key="6">
    <source>
        <dbReference type="ARBA" id="ARBA00022454"/>
    </source>
</evidence>
<evidence type="ECO:0000259" key="20">
    <source>
        <dbReference type="PROSITE" id="PS51215"/>
    </source>
</evidence>
<keyword evidence="8" id="KW-0808">Transferase</keyword>
<dbReference type="Gene3D" id="2.170.270.10">
    <property type="entry name" value="SET domain"/>
    <property type="match status" value="1"/>
</dbReference>
<dbReference type="SUPFAM" id="SSF82199">
    <property type="entry name" value="SET domain"/>
    <property type="match status" value="1"/>
</dbReference>
<keyword evidence="15" id="KW-0539">Nucleus</keyword>
<organism evidence="21 22">
    <name type="scientific">Loa loa</name>
    <name type="common">Eye worm</name>
    <name type="synonym">Filaria loa</name>
    <dbReference type="NCBI Taxonomy" id="7209"/>
    <lineage>
        <taxon>Eukaryota</taxon>
        <taxon>Metazoa</taxon>
        <taxon>Ecdysozoa</taxon>
        <taxon>Nematoda</taxon>
        <taxon>Chromadorea</taxon>
        <taxon>Rhabditida</taxon>
        <taxon>Spirurina</taxon>
        <taxon>Spiruromorpha</taxon>
        <taxon>Filarioidea</taxon>
        <taxon>Onchocercidae</taxon>
        <taxon>Loa</taxon>
    </lineage>
</organism>
<dbReference type="SMART" id="SM00891">
    <property type="entry name" value="ERCC4"/>
    <property type="match status" value="1"/>
</dbReference>
<dbReference type="InterPro" id="IPR036020">
    <property type="entry name" value="WW_dom_sf"/>
</dbReference>
<evidence type="ECO:0000256" key="2">
    <source>
        <dbReference type="ARBA" id="ARBA00004123"/>
    </source>
</evidence>
<evidence type="ECO:0000259" key="18">
    <source>
        <dbReference type="PROSITE" id="PS50280"/>
    </source>
</evidence>
<name>A0A1I7VMH5_LOALO</name>
<feature type="region of interest" description="Disordered" evidence="16">
    <location>
        <begin position="313"/>
        <end position="333"/>
    </location>
</feature>
<evidence type="ECO:0000313" key="22">
    <source>
        <dbReference type="WBParaSite" id="EN70_4178"/>
    </source>
</evidence>
<feature type="compositionally biased region" description="Polar residues" evidence="16">
    <location>
        <begin position="318"/>
        <end position="329"/>
    </location>
</feature>
<dbReference type="InParanoid" id="A0A1I7VMH5"/>
<evidence type="ECO:0000256" key="5">
    <source>
        <dbReference type="ARBA" id="ARBA00012178"/>
    </source>
</evidence>
<dbReference type="Gene3D" id="1.10.1740.100">
    <property type="entry name" value="Set2, Rpb1 interacting domain"/>
    <property type="match status" value="1"/>
</dbReference>
<feature type="compositionally biased region" description="Acidic residues" evidence="16">
    <location>
        <begin position="771"/>
        <end position="796"/>
    </location>
</feature>
<dbReference type="InterPro" id="IPR027421">
    <property type="entry name" value="DNA_pol_lamdba_lyase_dom_sf"/>
</dbReference>
<sequence>MSIKLMKQRWLLEEVDEKMDSTDIVDMDVDEKDEYEIISEMGKPANFLTQRDVENEEPATTGISVHIQENVTSLEVKRPSRWDVGAPFCIQLNDAVASSSSETIAKKCTTSLDEGSDGDYNKTISENDKEKIFTNEAATLKIVSTKMKKYTKSTDISIAAQHGYNQSNNCADLSLDKIALPCDPCDIALPPEPSKLGSSADCALLSRTAEDKLASEATSDKGKVVIKWKFTKTPKELPTGDVKIWEPEVETRELPKLYSEEQPKSTLRCGEPSLDSRIVGSLDSDIGKNAFRAGSLFQHSADLGEMALPLCIPEPKPSVQSRDGATSSSEQDHSDYVMHKMQFLENQYVKQKTTQQKVREKQPTSNKILVSNCSNVSETVLSCSKLQCNYDLETNSLALMNDETEIATETSVQRTVKPWFALDFPQEVHLKEAKLPSESVSFLQQQWRLNASKIETNGEESSLSSASSATSISTYSFNSTPKTLPSSDLDILRIVEGRKQIPETVDTANIAADSANDEPLLSEAALALDENEEKLEVSTLKISPILLKPASQPGQYEHLDENIILCDENLIKEAKVVRCFCEPTLAEIAEGRGCSSGCINRELYTECGSRCPSGVGCANRRFHNKQYAKVEVFNAGVKGWGLRAAEPLEPGRFIIEYIGEVIDAEEMIRRGRRYGKDPKHVHHYLMALKNGAVIDATAKGNVSRFINHSCDPNCESQKWTVDRQLRVGFFVIKPIALGEEIVFDYQLERYGRKAQRCFCGAANCRGRIGDDSESEEEEDKISDEAEVEESGADDELSLTKPKLKSEKKEKSSRTARNKKRQPSAQRCNKAIVNALSRGPPRNRTQVRDLVRLMIQVEQAPQRSSLIQCIRFAHPDVLRLFIQESGLRLLYVFLATNYPIDDEHSVLQLQIKSLDLLDVMPIVNKNQVIDSHLASTVEKIANKRGPMDEIVEDVMRRLVDVVCCDIPSTSKYSALTVLKDSDPVIERLHYEMVTKAAKLMGKWRNLREEYRIPRRERTAPVSTQHDISRYVRKTDEDEKNKRVIVDKKDDGSTLWRLSGFGPPPKKRCFDRRRLPKTDLPIFVKDLTHLENEDFKQSPIAVTDLSRVNEDDEGENRPKKRRSRFDVVGERNPSSMYELYATDCDFYAPPPPKLLPEALFAAGLPDSINFSYSEHSFPEFFDWNTVYAKYDPSSAAYQQFIDYYQQQQYSMMGMVPCPLTPQNTAEMTNILEAPSPPPPKRPKTPEENPNMLVIGPIDIENPTDEDIEMVEKHLIALKAKRTEIRRRSQEAEKKAAQESSDMSGVPPPPPPSQTKQSLWIQATTEEGAVYYYNKETRESVWTLPDESEGGNASADTTTDRIDTRATFKVEIVKYVGGMLEPIRKLKFASADDYKYVLRKLTHTILEKELKRVGETELKVTESVRDKARKFVAEYLARLGDGHTACHCFIRSSSTLHALYNDEGYVSASNSAFLSLLLRILLVVNISPISCPAKELRGKLCEQSSEPFVYSNELFMNRVKIHRIFPRNSFYVRVLLDWKESVDDRKLRSVLCRALVNLRAYPLDIATFTDLKNIRGIGDKIARKLEEAWNIFCSQNLAVPNLKQIHQMKKGEFLQFLNLSNFLEKKSEPPQTTEALSTDAVVSADIDLAKSRNAKHLSQCVDLQNVKPSRNYIRKRLIRTAQPLQLSKKVALESESTNSPSMTINEPYCEQVQVIRRPRALNVKMVDYETDDAELISPVADDDKMEQVCTVPQECDDSIIYHPSAFSTAQIVLIIDNRESANTRKLQQMCRFFQEKVVGVFYELRSLSIGDYLWIMRMCDGTEMVLDTIVERKTLNDLWSSIMQKRYEEQKQRLVSIGIPNIVYILEGSIASVPALEQALVTTHIENRFLVYRTNDVEHTSLVLSKIAERLIRKATTQELTGMSFEKFQKTSKKTQCRSVKDVFLRQLVVCPQISIQKASLIIDRFPCFAALTVFYTSLPKEQRATALFENFLGITKGASAHMAKFYSEAA</sequence>
<keyword evidence="11" id="KW-0805">Transcription regulation</keyword>
<dbReference type="Gene3D" id="3.40.50.10130">
    <property type="match status" value="1"/>
</dbReference>
<feature type="region of interest" description="Disordered" evidence="16">
    <location>
        <begin position="1229"/>
        <end position="1248"/>
    </location>
</feature>
<dbReference type="OrthoDB" id="5838894at2759"/>
<dbReference type="SUPFAM" id="SSF47802">
    <property type="entry name" value="DNA polymerase beta, N-terminal domain-like"/>
    <property type="match status" value="1"/>
</dbReference>
<keyword evidence="7" id="KW-0489">Methyltransferase</keyword>
<accession>A0A1I7VMH5</accession>
<dbReference type="InterPro" id="IPR001214">
    <property type="entry name" value="SET_dom"/>
</dbReference>
<dbReference type="InterPro" id="IPR046341">
    <property type="entry name" value="SET_dom_sf"/>
</dbReference>
<dbReference type="CDD" id="cd20074">
    <property type="entry name" value="XPF_nuclease_Mus81"/>
    <property type="match status" value="1"/>
</dbReference>
<dbReference type="PROSITE" id="PS50280">
    <property type="entry name" value="SET"/>
    <property type="match status" value="1"/>
</dbReference>
<evidence type="ECO:0000256" key="14">
    <source>
        <dbReference type="ARBA" id="ARBA00023204"/>
    </source>
</evidence>
<dbReference type="Gene3D" id="1.10.150.670">
    <property type="entry name" value="Crossover junction endonuclease EME1, DNA-binding domain"/>
    <property type="match status" value="1"/>
</dbReference>
<comment type="cofactor">
    <cofactor evidence="1">
        <name>Mg(2+)</name>
        <dbReference type="ChEBI" id="CHEBI:18420"/>
    </cofactor>
</comment>
<feature type="region of interest" description="Disordered" evidence="16">
    <location>
        <begin position="1099"/>
        <end position="1121"/>
    </location>
</feature>
<keyword evidence="9" id="KW-0949">S-adenosyl-L-methionine</keyword>
<dbReference type="EC" id="2.1.1.359" evidence="5"/>
<keyword evidence="10" id="KW-0227">DNA damage</keyword>
<dbReference type="CDD" id="cd19172">
    <property type="entry name" value="SET_SETD2"/>
    <property type="match status" value="1"/>
</dbReference>
<dbReference type="Proteomes" id="UP000095285">
    <property type="component" value="Unassembled WGS sequence"/>
</dbReference>
<evidence type="ECO:0000259" key="19">
    <source>
        <dbReference type="PROSITE" id="PS50868"/>
    </source>
</evidence>
<evidence type="ECO:0000256" key="1">
    <source>
        <dbReference type="ARBA" id="ARBA00001946"/>
    </source>
</evidence>
<evidence type="ECO:0000256" key="10">
    <source>
        <dbReference type="ARBA" id="ARBA00022763"/>
    </source>
</evidence>
<dbReference type="PROSITE" id="PS50020">
    <property type="entry name" value="WW_DOMAIN_2"/>
    <property type="match status" value="1"/>
</dbReference>
<dbReference type="Gene3D" id="1.10.150.110">
    <property type="entry name" value="DNA polymerase beta, N-terminal domain-like"/>
    <property type="match status" value="1"/>
</dbReference>
<evidence type="ECO:0000256" key="16">
    <source>
        <dbReference type="SAM" id="MobiDB-lite"/>
    </source>
</evidence>
<dbReference type="PANTHER" id="PTHR46711:SF1">
    <property type="entry name" value="HISTONE-LYSINE N-METHYLTRANSFERASE SETD2"/>
    <property type="match status" value="1"/>
</dbReference>
<dbReference type="PROSITE" id="PS50868">
    <property type="entry name" value="POST_SET"/>
    <property type="match status" value="1"/>
</dbReference>
<evidence type="ECO:0000256" key="11">
    <source>
        <dbReference type="ARBA" id="ARBA00023015"/>
    </source>
</evidence>
<dbReference type="PANTHER" id="PTHR46711">
    <property type="entry name" value="HISTONE-LYSINE N-METHYLTRANSFERASE SETD2"/>
    <property type="match status" value="1"/>
</dbReference>
<dbReference type="STRING" id="7209.A0A1I7VMH5"/>
<comment type="similarity">
    <text evidence="4">Belongs to the XPF family.</text>
</comment>
<feature type="region of interest" description="Disordered" evidence="16">
    <location>
        <begin position="768"/>
        <end position="826"/>
    </location>
</feature>
<evidence type="ECO:0000256" key="9">
    <source>
        <dbReference type="ARBA" id="ARBA00022691"/>
    </source>
</evidence>
<dbReference type="GO" id="GO:0140955">
    <property type="term" value="F:histone H3K36 trimethyltransferase activity"/>
    <property type="evidence" value="ECO:0007669"/>
    <property type="project" value="UniProtKB-EC"/>
</dbReference>
<dbReference type="GO" id="GO:0003677">
    <property type="term" value="F:DNA binding"/>
    <property type="evidence" value="ECO:0007669"/>
    <property type="project" value="InterPro"/>
</dbReference>
<dbReference type="GO" id="GO:0032259">
    <property type="term" value="P:methylation"/>
    <property type="evidence" value="ECO:0007669"/>
    <property type="project" value="UniProtKB-KW"/>
</dbReference>
<dbReference type="Pfam" id="PF08236">
    <property type="entry name" value="SRI"/>
    <property type="match status" value="1"/>
</dbReference>
<dbReference type="InterPro" id="IPR001202">
    <property type="entry name" value="WW_dom"/>
</dbReference>
<keyword evidence="21" id="KW-1185">Reference proteome</keyword>
<dbReference type="SUPFAM" id="SSF51045">
    <property type="entry name" value="WW domain"/>
    <property type="match status" value="1"/>
</dbReference>
<feature type="domain" description="AWS" evidence="20">
    <location>
        <begin position="574"/>
        <end position="626"/>
    </location>
</feature>
<keyword evidence="12" id="KW-0804">Transcription</keyword>
<dbReference type="GO" id="GO:0006355">
    <property type="term" value="P:regulation of DNA-templated transcription"/>
    <property type="evidence" value="ECO:0007669"/>
    <property type="project" value="InterPro"/>
</dbReference>
<dbReference type="WBParaSite" id="EN70_4178">
    <property type="protein sequence ID" value="EN70_4178"/>
    <property type="gene ID" value="EN70_4178"/>
</dbReference>
<dbReference type="SMART" id="SM00456">
    <property type="entry name" value="WW"/>
    <property type="match status" value="1"/>
</dbReference>
<dbReference type="SMART" id="SM00317">
    <property type="entry name" value="SET"/>
    <property type="match status" value="1"/>
</dbReference>
<dbReference type="eggNOG" id="KOG4442">
    <property type="taxonomic scope" value="Eukaryota"/>
</dbReference>
<evidence type="ECO:0000256" key="7">
    <source>
        <dbReference type="ARBA" id="ARBA00022603"/>
    </source>
</evidence>
<evidence type="ECO:0000313" key="21">
    <source>
        <dbReference type="Proteomes" id="UP000095285"/>
    </source>
</evidence>
<feature type="domain" description="SET" evidence="18">
    <location>
        <begin position="628"/>
        <end position="746"/>
    </location>
</feature>
<dbReference type="Pfam" id="PF17907">
    <property type="entry name" value="AWS"/>
    <property type="match status" value="1"/>
</dbReference>
<evidence type="ECO:0000259" key="17">
    <source>
        <dbReference type="PROSITE" id="PS50020"/>
    </source>
</evidence>
<proteinExistence type="inferred from homology"/>
<feature type="compositionally biased region" description="Basic and acidic residues" evidence="16">
    <location>
        <begin position="1282"/>
        <end position="1294"/>
    </location>
</feature>
<evidence type="ECO:0000256" key="15">
    <source>
        <dbReference type="ARBA" id="ARBA00023242"/>
    </source>
</evidence>
<dbReference type="GO" id="GO:0006310">
    <property type="term" value="P:DNA recombination"/>
    <property type="evidence" value="ECO:0007669"/>
    <property type="project" value="UniProtKB-KW"/>
</dbReference>
<keyword evidence="14" id="KW-0234">DNA repair</keyword>
<feature type="compositionally biased region" description="Basic and acidic residues" evidence="16">
    <location>
        <begin position="803"/>
        <end position="812"/>
    </location>
</feature>
<dbReference type="InterPro" id="IPR044437">
    <property type="entry name" value="SETD2/Set2_SET"/>
</dbReference>
<reference evidence="21" key="1">
    <citation type="submission" date="2012-04" db="EMBL/GenBank/DDBJ databases">
        <title>The Genome Sequence of Loa loa.</title>
        <authorList>
            <consortium name="The Broad Institute Genome Sequencing Platform"/>
            <consortium name="Broad Institute Genome Sequencing Center for Infectious Disease"/>
            <person name="Nutman T.B."/>
            <person name="Fink D.L."/>
            <person name="Russ C."/>
            <person name="Young S."/>
            <person name="Zeng Q."/>
            <person name="Gargeya S."/>
            <person name="Alvarado L."/>
            <person name="Berlin A."/>
            <person name="Chapman S.B."/>
            <person name="Chen Z."/>
            <person name="Freedman E."/>
            <person name="Gellesch M."/>
            <person name="Goldberg J."/>
            <person name="Griggs A."/>
            <person name="Gujja S."/>
            <person name="Heilman E.R."/>
            <person name="Heiman D."/>
            <person name="Howarth C."/>
            <person name="Mehta T."/>
            <person name="Neiman D."/>
            <person name="Pearson M."/>
            <person name="Roberts A."/>
            <person name="Saif S."/>
            <person name="Shea T."/>
            <person name="Shenoy N."/>
            <person name="Sisk P."/>
            <person name="Stolte C."/>
            <person name="Sykes S."/>
            <person name="White J."/>
            <person name="Yandava C."/>
            <person name="Haas B."/>
            <person name="Henn M.R."/>
            <person name="Nusbaum C."/>
            <person name="Birren B."/>
        </authorList>
    </citation>
    <scope>NUCLEOTIDE SEQUENCE [LARGE SCALE GENOMIC DNA]</scope>
</reference>
<dbReference type="InterPro" id="IPR011335">
    <property type="entry name" value="Restrct_endonuc-II-like"/>
</dbReference>
<feature type="region of interest" description="Disordered" evidence="16">
    <location>
        <begin position="1282"/>
        <end position="1315"/>
    </location>
</feature>
<dbReference type="SUPFAM" id="SSF52980">
    <property type="entry name" value="Restriction endonuclease-like"/>
    <property type="match status" value="1"/>
</dbReference>
<dbReference type="GO" id="GO:0006281">
    <property type="term" value="P:DNA repair"/>
    <property type="evidence" value="ECO:0007669"/>
    <property type="project" value="UniProtKB-KW"/>
</dbReference>
<dbReference type="InterPro" id="IPR006166">
    <property type="entry name" value="ERCC4_domain"/>
</dbReference>
<dbReference type="Gene3D" id="2.20.70.10">
    <property type="match status" value="1"/>
</dbReference>
<evidence type="ECO:0000256" key="8">
    <source>
        <dbReference type="ARBA" id="ARBA00022679"/>
    </source>
</evidence>
<dbReference type="GO" id="GO:0004518">
    <property type="term" value="F:nuclease activity"/>
    <property type="evidence" value="ECO:0007669"/>
    <property type="project" value="InterPro"/>
</dbReference>
<keyword evidence="6" id="KW-0158">Chromosome</keyword>
<feature type="domain" description="WW" evidence="17">
    <location>
        <begin position="1311"/>
        <end position="1344"/>
    </location>
</feature>
<keyword evidence="13" id="KW-0233">DNA recombination</keyword>
<feature type="domain" description="Post-SET" evidence="19">
    <location>
        <begin position="753"/>
        <end position="769"/>
    </location>
</feature>
<dbReference type="Pfam" id="PF00397">
    <property type="entry name" value="WW"/>
    <property type="match status" value="1"/>
</dbReference>
<dbReference type="InterPro" id="IPR006560">
    <property type="entry name" value="AWS_dom"/>
</dbReference>
<evidence type="ECO:0000256" key="3">
    <source>
        <dbReference type="ARBA" id="ARBA00004286"/>
    </source>
</evidence>
<evidence type="ECO:0000256" key="4">
    <source>
        <dbReference type="ARBA" id="ARBA00010015"/>
    </source>
</evidence>
<dbReference type="SMART" id="SM00570">
    <property type="entry name" value="AWS"/>
    <property type="match status" value="1"/>
</dbReference>
<dbReference type="Pfam" id="PF02732">
    <property type="entry name" value="ERCC4"/>
    <property type="match status" value="1"/>
</dbReference>
<reference evidence="22" key="2">
    <citation type="submission" date="2016-11" db="UniProtKB">
        <authorList>
            <consortium name="WormBaseParasite"/>
        </authorList>
    </citation>
    <scope>IDENTIFICATION</scope>
</reference>
<dbReference type="PROSITE" id="PS51215">
    <property type="entry name" value="AWS"/>
    <property type="match status" value="1"/>
</dbReference>
<protein>
    <recommendedName>
        <fullName evidence="5">[histone H3]-lysine(36) N-trimethyltransferase</fullName>
        <ecNumber evidence="5">2.1.1.359</ecNumber>
    </recommendedName>
</protein>
<evidence type="ECO:0000256" key="13">
    <source>
        <dbReference type="ARBA" id="ARBA00023172"/>
    </source>
</evidence>
<dbReference type="GO" id="GO:0005634">
    <property type="term" value="C:nucleus"/>
    <property type="evidence" value="ECO:0007669"/>
    <property type="project" value="UniProtKB-SubCell"/>
</dbReference>
<dbReference type="GO" id="GO:0005694">
    <property type="term" value="C:chromosome"/>
    <property type="evidence" value="ECO:0007669"/>
    <property type="project" value="UniProtKB-SubCell"/>
</dbReference>
<dbReference type="SMART" id="SM00508">
    <property type="entry name" value="PostSET"/>
    <property type="match status" value="1"/>
</dbReference>
<dbReference type="Pfam" id="PF00856">
    <property type="entry name" value="SET"/>
    <property type="match status" value="1"/>
</dbReference>
<dbReference type="InterPro" id="IPR047416">
    <property type="entry name" value="XPF_nuclease_Mus81"/>
</dbReference>
<comment type="subcellular location">
    <subcellularLocation>
        <location evidence="3">Chromosome</location>
    </subcellularLocation>
    <subcellularLocation>
        <location evidence="2">Nucleus</location>
    </subcellularLocation>
</comment>
<dbReference type="InterPro" id="IPR003616">
    <property type="entry name" value="Post-SET_dom"/>
</dbReference>
<dbReference type="InterPro" id="IPR042530">
    <property type="entry name" value="EME1/EME2_C"/>
</dbReference>
<dbReference type="InterPro" id="IPR013257">
    <property type="entry name" value="SRI"/>
</dbReference>
<dbReference type="InterPro" id="IPR038190">
    <property type="entry name" value="SRI_sf"/>
</dbReference>
<dbReference type="InterPro" id="IPR042294">
    <property type="entry name" value="SETD2_animal"/>
</dbReference>
<dbReference type="CDD" id="cd00201">
    <property type="entry name" value="WW"/>
    <property type="match status" value="1"/>
</dbReference>